<reference evidence="1 2" key="1">
    <citation type="journal article" date="2015" name="Microbiome">
        <title>Genomic resolution of linkages in carbon, nitrogen, and sulfur cycling among widespread estuary sediment bacteria.</title>
        <authorList>
            <person name="Baker B.J."/>
            <person name="Lazar C.S."/>
            <person name="Teske A.P."/>
            <person name="Dick G.J."/>
        </authorList>
    </citation>
    <scope>NUCLEOTIDE SEQUENCE [LARGE SCALE GENOMIC DNA]</scope>
    <source>
        <strain evidence="1">SM23_40</strain>
    </source>
</reference>
<evidence type="ECO:0000313" key="2">
    <source>
        <dbReference type="Proteomes" id="UP000051717"/>
    </source>
</evidence>
<feature type="non-terminal residue" evidence="1">
    <location>
        <position position="67"/>
    </location>
</feature>
<name>A0A0S8GBS7_UNCT6</name>
<comment type="caution">
    <text evidence="1">The sequence shown here is derived from an EMBL/GenBank/DDBJ whole genome shotgun (WGS) entry which is preliminary data.</text>
</comment>
<evidence type="ECO:0008006" key="3">
    <source>
        <dbReference type="Google" id="ProtNLM"/>
    </source>
</evidence>
<dbReference type="Gene3D" id="3.40.605.10">
    <property type="entry name" value="Aldehyde Dehydrogenase, Chain A, domain 1"/>
    <property type="match status" value="1"/>
</dbReference>
<dbReference type="EMBL" id="LJUI01000013">
    <property type="protein sequence ID" value="KPK70552.1"/>
    <property type="molecule type" value="Genomic_DNA"/>
</dbReference>
<dbReference type="GO" id="GO:0016491">
    <property type="term" value="F:oxidoreductase activity"/>
    <property type="evidence" value="ECO:0007669"/>
    <property type="project" value="InterPro"/>
</dbReference>
<dbReference type="Proteomes" id="UP000051717">
    <property type="component" value="Unassembled WGS sequence"/>
</dbReference>
<dbReference type="AlphaFoldDB" id="A0A0S8GBS7"/>
<dbReference type="InterPro" id="IPR016162">
    <property type="entry name" value="Ald_DH_N"/>
</dbReference>
<sequence length="67" mass="7532">MRGEFTNETYLDFSAPDEKARMERAIADVASRLGETYDIVIGGERVRTKQTFSSYNPGNPEQVIGVF</sequence>
<protein>
    <recommendedName>
        <fullName evidence="3">L-glutamate gamma-semialdehyde dehydrogenase</fullName>
    </recommendedName>
</protein>
<organism evidence="1 2">
    <name type="scientific">candidate division TA06 bacterium SM23_40</name>
    <dbReference type="NCBI Taxonomy" id="1703774"/>
    <lineage>
        <taxon>Bacteria</taxon>
        <taxon>Bacteria division TA06</taxon>
    </lineage>
</organism>
<gene>
    <name evidence="1" type="ORF">AMJ82_02795</name>
</gene>
<evidence type="ECO:0000313" key="1">
    <source>
        <dbReference type="EMBL" id="KPK70552.1"/>
    </source>
</evidence>
<proteinExistence type="predicted"/>
<accession>A0A0S8GBS7</accession>